<dbReference type="EMBL" id="SNYW01000002">
    <property type="protein sequence ID" value="TDQ85475.1"/>
    <property type="molecule type" value="Genomic_DNA"/>
</dbReference>
<evidence type="ECO:0000313" key="1">
    <source>
        <dbReference type="EMBL" id="TDQ85475.1"/>
    </source>
</evidence>
<comment type="caution">
    <text evidence="1">The sequence shown here is derived from an EMBL/GenBank/DDBJ whole genome shotgun (WGS) entry which is preliminary data.</text>
</comment>
<name>A0A4R6WW24_9PROT</name>
<accession>A0A4R6WW24</accession>
<sequence>MHVLGQAGIDATGPAFAAAAIRPGMTTTATKTTGKKTGS</sequence>
<reference evidence="1 2" key="1">
    <citation type="submission" date="2019-03" db="EMBL/GenBank/DDBJ databases">
        <title>Genomic Encyclopedia of Type Strains, Phase III (KMG-III): the genomes of soil and plant-associated and newly described type strains.</title>
        <authorList>
            <person name="Whitman W."/>
        </authorList>
    </citation>
    <scope>NUCLEOTIDE SEQUENCE [LARGE SCALE GENOMIC DNA]</scope>
    <source>
        <strain evidence="1 2">CGMCC 1.7660</strain>
    </source>
</reference>
<evidence type="ECO:0000313" key="2">
    <source>
        <dbReference type="Proteomes" id="UP000295783"/>
    </source>
</evidence>
<keyword evidence="2" id="KW-1185">Reference proteome</keyword>
<gene>
    <name evidence="1" type="ORF">A8950_0261</name>
</gene>
<dbReference type="AlphaFoldDB" id="A0A4R6WW24"/>
<proteinExistence type="predicted"/>
<organism evidence="1 2">
    <name type="scientific">Dongia mobilis</name>
    <dbReference type="NCBI Taxonomy" id="578943"/>
    <lineage>
        <taxon>Bacteria</taxon>
        <taxon>Pseudomonadati</taxon>
        <taxon>Pseudomonadota</taxon>
        <taxon>Alphaproteobacteria</taxon>
        <taxon>Rhodospirillales</taxon>
        <taxon>Dongiaceae</taxon>
        <taxon>Dongia</taxon>
    </lineage>
</organism>
<protein>
    <submittedName>
        <fullName evidence="1">Uncharacterized protein</fullName>
    </submittedName>
</protein>
<dbReference type="Proteomes" id="UP000295783">
    <property type="component" value="Unassembled WGS sequence"/>
</dbReference>